<dbReference type="InterPro" id="IPR036866">
    <property type="entry name" value="RibonucZ/Hydroxyglut_hydro"/>
</dbReference>
<dbReference type="AlphaFoldDB" id="A0A839QLB3"/>
<name>A0A839QLB3_9MICC</name>
<gene>
    <name evidence="4" type="ORF">E9229_001745</name>
</gene>
<keyword evidence="5" id="KW-1185">Reference proteome</keyword>
<dbReference type="PANTHER" id="PTHR46018">
    <property type="entry name" value="ZINC PHOSPHODIESTERASE ELAC PROTEIN 1"/>
    <property type="match status" value="1"/>
</dbReference>
<protein>
    <submittedName>
        <fullName evidence="4">Ribonuclease BN (tRNA processing enzyme)</fullName>
    </submittedName>
</protein>
<evidence type="ECO:0000256" key="1">
    <source>
        <dbReference type="ARBA" id="ARBA00022759"/>
    </source>
</evidence>
<dbReference type="EMBL" id="JACHVS010000001">
    <property type="protein sequence ID" value="MBB2995554.1"/>
    <property type="molecule type" value="Genomic_DNA"/>
</dbReference>
<keyword evidence="1" id="KW-0255">Endonuclease</keyword>
<keyword evidence="1" id="KW-0540">Nuclease</keyword>
<dbReference type="InterPro" id="IPR044094">
    <property type="entry name" value="AtsA-like_MBL-fold"/>
</dbReference>
<dbReference type="InterPro" id="IPR001279">
    <property type="entry name" value="Metallo-B-lactamas"/>
</dbReference>
<organism evidence="4 5">
    <name type="scientific">Paeniglutamicibacter cryotolerans</name>
    <dbReference type="NCBI Taxonomy" id="670079"/>
    <lineage>
        <taxon>Bacteria</taxon>
        <taxon>Bacillati</taxon>
        <taxon>Actinomycetota</taxon>
        <taxon>Actinomycetes</taxon>
        <taxon>Micrococcales</taxon>
        <taxon>Micrococcaceae</taxon>
        <taxon>Paeniglutamicibacter</taxon>
    </lineage>
</organism>
<keyword evidence="2" id="KW-0378">Hydrolase</keyword>
<sequence>MQSTSLKPHVVTLGTAGGPRWWTGENAGKRSGIATAVVVGSAVYLVDAGTGVGNQLMKAGFTVADLRGIFLTHLHSDHTIDLASLAIFGMFNLSPGQAPIHIVGPGNRGALPPASPRAAVAPQPLYPANPTPGTADMFSHLMQAYATDLNDRVIDALRPSPLEHFIATDIVIPEGTGYHPNQNPTPEDFIPFEIYSDDLVTVTATLVKHPPIAPAFAFRFDTAEGSVTISGDTAPCENLVTLAAGTDLLLHEAIDFDWVERSYGSIGTEAARASMDHHRVSHTSPAQAIELAERAGVRTLALHHLVPGTTPLSVWLSHADGFSGTFLVPDDLETISFAHVPSEMAATR</sequence>
<comment type="caution">
    <text evidence="4">The sequence shown here is derived from an EMBL/GenBank/DDBJ whole genome shotgun (WGS) entry which is preliminary data.</text>
</comment>
<proteinExistence type="predicted"/>
<dbReference type="PANTHER" id="PTHR46018:SF2">
    <property type="entry name" value="ZINC PHOSPHODIESTERASE ELAC PROTEIN 1"/>
    <property type="match status" value="1"/>
</dbReference>
<feature type="domain" description="Metallo-beta-lactamase" evidence="3">
    <location>
        <begin position="35"/>
        <end position="85"/>
    </location>
</feature>
<dbReference type="GO" id="GO:0042781">
    <property type="term" value="F:3'-tRNA processing endoribonuclease activity"/>
    <property type="evidence" value="ECO:0007669"/>
    <property type="project" value="TreeGrafter"/>
</dbReference>
<dbReference type="SUPFAM" id="SSF56281">
    <property type="entry name" value="Metallo-hydrolase/oxidoreductase"/>
    <property type="match status" value="1"/>
</dbReference>
<accession>A0A839QLB3</accession>
<evidence type="ECO:0000313" key="5">
    <source>
        <dbReference type="Proteomes" id="UP000523000"/>
    </source>
</evidence>
<dbReference type="Gene3D" id="3.60.15.10">
    <property type="entry name" value="Ribonuclease Z/Hydroxyacylglutathione hydrolase-like"/>
    <property type="match status" value="1"/>
</dbReference>
<evidence type="ECO:0000259" key="3">
    <source>
        <dbReference type="Pfam" id="PF00753"/>
    </source>
</evidence>
<dbReference type="Proteomes" id="UP000523000">
    <property type="component" value="Unassembled WGS sequence"/>
</dbReference>
<dbReference type="RefSeq" id="WP_183510791.1">
    <property type="nucleotide sequence ID" value="NZ_BAABGK010000094.1"/>
</dbReference>
<evidence type="ECO:0000256" key="2">
    <source>
        <dbReference type="ARBA" id="ARBA00022801"/>
    </source>
</evidence>
<evidence type="ECO:0000313" key="4">
    <source>
        <dbReference type="EMBL" id="MBB2995554.1"/>
    </source>
</evidence>
<dbReference type="Pfam" id="PF00753">
    <property type="entry name" value="Lactamase_B"/>
    <property type="match status" value="1"/>
</dbReference>
<reference evidence="4 5" key="1">
    <citation type="submission" date="2020-08" db="EMBL/GenBank/DDBJ databases">
        <title>Sequencing the genomes of 1000 actinobacteria strains.</title>
        <authorList>
            <person name="Klenk H.-P."/>
        </authorList>
    </citation>
    <scope>NUCLEOTIDE SEQUENCE [LARGE SCALE GENOMIC DNA]</scope>
    <source>
        <strain evidence="4 5">DSM 22826</strain>
    </source>
</reference>
<dbReference type="CDD" id="cd07719">
    <property type="entry name" value="arylsulfatase_AtsA-like_MBL-fold"/>
    <property type="match status" value="1"/>
</dbReference>